<gene>
    <name evidence="2" type="ORF">CALMAC_LOCUS15961</name>
</gene>
<dbReference type="Pfam" id="PF06585">
    <property type="entry name" value="JHBP"/>
    <property type="match status" value="1"/>
</dbReference>
<evidence type="ECO:0000256" key="1">
    <source>
        <dbReference type="SAM" id="SignalP"/>
    </source>
</evidence>
<proteinExistence type="predicted"/>
<dbReference type="EMBL" id="CAACVG010011069">
    <property type="protein sequence ID" value="VEN57310.1"/>
    <property type="molecule type" value="Genomic_DNA"/>
</dbReference>
<keyword evidence="3" id="KW-1185">Reference proteome</keyword>
<feature type="signal peptide" evidence="1">
    <location>
        <begin position="1"/>
        <end position="23"/>
    </location>
</feature>
<reference evidence="2 3" key="1">
    <citation type="submission" date="2019-01" db="EMBL/GenBank/DDBJ databases">
        <authorList>
            <person name="Sayadi A."/>
        </authorList>
    </citation>
    <scope>NUCLEOTIDE SEQUENCE [LARGE SCALE GENOMIC DNA]</scope>
</reference>
<accession>A0A653DAT1</accession>
<sequence>MRKTMCTLVNAITISLGLSVVVALDDLPQGFPRCHRSDPELEKCLLEATETVRPYMITGVPNFLPSIQNFSIPQVVLQDGNEVLNYRAQFNNVTLYGLKTTNSKNIALTIKI</sequence>
<dbReference type="InterPro" id="IPR010562">
    <property type="entry name" value="Haemolymph_juvenile_hormone-bd"/>
</dbReference>
<dbReference type="AlphaFoldDB" id="A0A653DAT1"/>
<organism evidence="2 3">
    <name type="scientific">Callosobruchus maculatus</name>
    <name type="common">Southern cowpea weevil</name>
    <name type="synonym">Pulse bruchid</name>
    <dbReference type="NCBI Taxonomy" id="64391"/>
    <lineage>
        <taxon>Eukaryota</taxon>
        <taxon>Metazoa</taxon>
        <taxon>Ecdysozoa</taxon>
        <taxon>Arthropoda</taxon>
        <taxon>Hexapoda</taxon>
        <taxon>Insecta</taxon>
        <taxon>Pterygota</taxon>
        <taxon>Neoptera</taxon>
        <taxon>Endopterygota</taxon>
        <taxon>Coleoptera</taxon>
        <taxon>Polyphaga</taxon>
        <taxon>Cucujiformia</taxon>
        <taxon>Chrysomeloidea</taxon>
        <taxon>Chrysomelidae</taxon>
        <taxon>Bruchinae</taxon>
        <taxon>Bruchini</taxon>
        <taxon>Callosobruchus</taxon>
    </lineage>
</organism>
<dbReference type="GO" id="GO:0005615">
    <property type="term" value="C:extracellular space"/>
    <property type="evidence" value="ECO:0007669"/>
    <property type="project" value="TreeGrafter"/>
</dbReference>
<feature type="chain" id="PRO_5024795611" evidence="1">
    <location>
        <begin position="24"/>
        <end position="112"/>
    </location>
</feature>
<dbReference type="Gene3D" id="3.15.10.30">
    <property type="entry name" value="Haemolymph juvenile hormone binding protein"/>
    <property type="match status" value="1"/>
</dbReference>
<protein>
    <submittedName>
        <fullName evidence="2">Uncharacterized protein</fullName>
    </submittedName>
</protein>
<name>A0A653DAT1_CALMS</name>
<dbReference type="PANTHER" id="PTHR11008:SF32">
    <property type="entry name" value="CIRCADIAN CLOCK-CONTROLLED PROTEIN DAYWAKE-RELATED"/>
    <property type="match status" value="1"/>
</dbReference>
<dbReference type="InterPro" id="IPR038606">
    <property type="entry name" value="To_sf"/>
</dbReference>
<dbReference type="PANTHER" id="PTHR11008">
    <property type="entry name" value="PROTEIN TAKEOUT-LIKE PROTEIN"/>
    <property type="match status" value="1"/>
</dbReference>
<evidence type="ECO:0000313" key="3">
    <source>
        <dbReference type="Proteomes" id="UP000410492"/>
    </source>
</evidence>
<evidence type="ECO:0000313" key="2">
    <source>
        <dbReference type="EMBL" id="VEN57310.1"/>
    </source>
</evidence>
<dbReference type="Proteomes" id="UP000410492">
    <property type="component" value="Unassembled WGS sequence"/>
</dbReference>
<keyword evidence="1" id="KW-0732">Signal</keyword>
<dbReference type="OrthoDB" id="7419171at2759"/>